<sequence>MSRFIRSVLLSSAFISMIFFTLAKHAFSQTITEAIKEDNVQNSLSFDEAFQEYLSRIDEYDVAHQDYVLKRAQYLRFKTLKSREEAHSATLVMLQKRDDVIIYYIKALEKRLDEAIGVTNGRRESLNFRTNAEIDWLENHKEVLTSAGSLDDLIEDSDEAKERFSSLQPLVYEVLATISLGRIIDFQERVNDLYNQIKTKVEDIKKEERDEYKLSESKLQTIDRWLFESGNRIIRGEEKQDNAAVKIENLSAISATAFSEYYNSLSLMGETQLFYKEASSFMKEVIREIKIKDQ</sequence>
<dbReference type="Proteomes" id="UP000177169">
    <property type="component" value="Unassembled WGS sequence"/>
</dbReference>
<organism evidence="2 3">
    <name type="scientific">Candidatus Woesebacteria bacterium RIFCSPHIGHO2_02_FULL_39_13</name>
    <dbReference type="NCBI Taxonomy" id="1802505"/>
    <lineage>
        <taxon>Bacteria</taxon>
        <taxon>Candidatus Woeseibacteriota</taxon>
    </lineage>
</organism>
<reference evidence="2 3" key="1">
    <citation type="journal article" date="2016" name="Nat. Commun.">
        <title>Thousands of microbial genomes shed light on interconnected biogeochemical processes in an aquifer system.</title>
        <authorList>
            <person name="Anantharaman K."/>
            <person name="Brown C.T."/>
            <person name="Hug L.A."/>
            <person name="Sharon I."/>
            <person name="Castelle C.J."/>
            <person name="Probst A.J."/>
            <person name="Thomas B.C."/>
            <person name="Singh A."/>
            <person name="Wilkins M.J."/>
            <person name="Karaoz U."/>
            <person name="Brodie E.L."/>
            <person name="Williams K.H."/>
            <person name="Hubbard S.S."/>
            <person name="Banfield J.F."/>
        </authorList>
    </citation>
    <scope>NUCLEOTIDE SEQUENCE [LARGE SCALE GENOMIC DNA]</scope>
</reference>
<protein>
    <recommendedName>
        <fullName evidence="4">DUF5667 domain-containing protein</fullName>
    </recommendedName>
</protein>
<dbReference type="AlphaFoldDB" id="A0A1F7Z5K1"/>
<proteinExistence type="predicted"/>
<evidence type="ECO:0008006" key="4">
    <source>
        <dbReference type="Google" id="ProtNLM"/>
    </source>
</evidence>
<evidence type="ECO:0000256" key="1">
    <source>
        <dbReference type="SAM" id="SignalP"/>
    </source>
</evidence>
<feature type="chain" id="PRO_5009533862" description="DUF5667 domain-containing protein" evidence="1">
    <location>
        <begin position="24"/>
        <end position="294"/>
    </location>
</feature>
<dbReference type="STRING" id="1802505.A3D01_00265"/>
<dbReference type="EMBL" id="MGGR01000002">
    <property type="protein sequence ID" value="OGM34896.1"/>
    <property type="molecule type" value="Genomic_DNA"/>
</dbReference>
<gene>
    <name evidence="2" type="ORF">A3D01_00265</name>
</gene>
<accession>A0A1F7Z5K1</accession>
<name>A0A1F7Z5K1_9BACT</name>
<comment type="caution">
    <text evidence="2">The sequence shown here is derived from an EMBL/GenBank/DDBJ whole genome shotgun (WGS) entry which is preliminary data.</text>
</comment>
<evidence type="ECO:0000313" key="2">
    <source>
        <dbReference type="EMBL" id="OGM34896.1"/>
    </source>
</evidence>
<evidence type="ECO:0000313" key="3">
    <source>
        <dbReference type="Proteomes" id="UP000177169"/>
    </source>
</evidence>
<keyword evidence="1" id="KW-0732">Signal</keyword>
<feature type="signal peptide" evidence="1">
    <location>
        <begin position="1"/>
        <end position="23"/>
    </location>
</feature>